<dbReference type="SUPFAM" id="SSF53756">
    <property type="entry name" value="UDP-Glycosyltransferase/glycogen phosphorylase"/>
    <property type="match status" value="1"/>
</dbReference>
<dbReference type="Pfam" id="PF00201">
    <property type="entry name" value="UDPGT"/>
    <property type="match status" value="1"/>
</dbReference>
<dbReference type="GO" id="GO:0035251">
    <property type="term" value="F:UDP-glucosyltransferase activity"/>
    <property type="evidence" value="ECO:0007669"/>
    <property type="project" value="UniProtKB-ARBA"/>
</dbReference>
<proteinExistence type="inferred from homology"/>
<accession>A0ABD1LZ42</accession>
<gene>
    <name evidence="3" type="ORF">Fmac_022223</name>
</gene>
<evidence type="ECO:0000313" key="4">
    <source>
        <dbReference type="Proteomes" id="UP001603857"/>
    </source>
</evidence>
<organism evidence="3 4">
    <name type="scientific">Flemingia macrophylla</name>
    <dbReference type="NCBI Taxonomy" id="520843"/>
    <lineage>
        <taxon>Eukaryota</taxon>
        <taxon>Viridiplantae</taxon>
        <taxon>Streptophyta</taxon>
        <taxon>Embryophyta</taxon>
        <taxon>Tracheophyta</taxon>
        <taxon>Spermatophyta</taxon>
        <taxon>Magnoliopsida</taxon>
        <taxon>eudicotyledons</taxon>
        <taxon>Gunneridae</taxon>
        <taxon>Pentapetalae</taxon>
        <taxon>rosids</taxon>
        <taxon>fabids</taxon>
        <taxon>Fabales</taxon>
        <taxon>Fabaceae</taxon>
        <taxon>Papilionoideae</taxon>
        <taxon>50 kb inversion clade</taxon>
        <taxon>NPAAA clade</taxon>
        <taxon>indigoferoid/millettioid clade</taxon>
        <taxon>Phaseoleae</taxon>
        <taxon>Flemingia</taxon>
    </lineage>
</organism>
<comment type="similarity">
    <text evidence="1">Belongs to the UDP-glycosyltransferase family.</text>
</comment>
<dbReference type="Proteomes" id="UP001603857">
    <property type="component" value="Unassembled WGS sequence"/>
</dbReference>
<name>A0ABD1LZ42_9FABA</name>
<dbReference type="PANTHER" id="PTHR11926:SF1489">
    <property type="entry name" value="HEXOSYLTRANSFERASE-RELATED"/>
    <property type="match status" value="1"/>
</dbReference>
<keyword evidence="2" id="KW-0808">Transferase</keyword>
<dbReference type="InterPro" id="IPR002213">
    <property type="entry name" value="UDP_glucos_trans"/>
</dbReference>
<reference evidence="3 4" key="1">
    <citation type="submission" date="2024-08" db="EMBL/GenBank/DDBJ databases">
        <title>Insights into the chromosomal genome structure of Flemingia macrophylla.</title>
        <authorList>
            <person name="Ding Y."/>
            <person name="Zhao Y."/>
            <person name="Bi W."/>
            <person name="Wu M."/>
            <person name="Zhao G."/>
            <person name="Gong Y."/>
            <person name="Li W."/>
            <person name="Zhang P."/>
        </authorList>
    </citation>
    <scope>NUCLEOTIDE SEQUENCE [LARGE SCALE GENOMIC DNA]</scope>
    <source>
        <strain evidence="3">DYQJB</strain>
        <tissue evidence="3">Leaf</tissue>
    </source>
</reference>
<evidence type="ECO:0000256" key="1">
    <source>
        <dbReference type="ARBA" id="ARBA00009995"/>
    </source>
</evidence>
<dbReference type="EMBL" id="JBGMDY010000007">
    <property type="protein sequence ID" value="KAL2328796.1"/>
    <property type="molecule type" value="Genomic_DNA"/>
</dbReference>
<sequence length="387" mass="43138">METRIRHRLVLIAPPFQGHLTPMLQLATILHSKGFSITIPHDDNFNSPNPSNHPNFSFLPLFYGLSETQISSKNIVDISVTLNAMCVSPLKELLVDQIEKGNMNHEKIACVIYDGLMHSIDSVKAITKTLAVRPSLGVICNTVNCLEEKSLHRLRDLYKVSVFPIGPLHMIAGEDSSSSSFVEEDYSCIGWLNNQATKSVLYVSLGSIASWDEKELTEVAWGLANSKQKFLWVIRPGTINDVSEWLESLAEEVKVAIEERGCIVKWAPQGEVLAHQCVGGFWSHCGWNSTLESLCEGVPIMCQPHFGDQRVNARLLTQAWKVGLEWSNVIERDEVEGAVRRLMVSEEGKEMGQRALKLKNQIKLGVRGGSSYDALNELVNRMLSANL</sequence>
<dbReference type="CDD" id="cd03784">
    <property type="entry name" value="GT1_Gtf-like"/>
    <property type="match status" value="1"/>
</dbReference>
<dbReference type="Gene3D" id="3.40.50.2000">
    <property type="entry name" value="Glycogen Phosphorylase B"/>
    <property type="match status" value="3"/>
</dbReference>
<keyword evidence="4" id="KW-1185">Reference proteome</keyword>
<evidence type="ECO:0000313" key="3">
    <source>
        <dbReference type="EMBL" id="KAL2328796.1"/>
    </source>
</evidence>
<dbReference type="FunFam" id="3.40.50.2000:FF:000040">
    <property type="entry name" value="UDP-glycosyltransferase 76C1"/>
    <property type="match status" value="1"/>
</dbReference>
<evidence type="ECO:0000256" key="2">
    <source>
        <dbReference type="ARBA" id="ARBA00022679"/>
    </source>
</evidence>
<dbReference type="PANTHER" id="PTHR11926">
    <property type="entry name" value="GLUCOSYL/GLUCURONOSYL TRANSFERASES"/>
    <property type="match status" value="1"/>
</dbReference>
<comment type="caution">
    <text evidence="3">The sequence shown here is derived from an EMBL/GenBank/DDBJ whole genome shotgun (WGS) entry which is preliminary data.</text>
</comment>
<dbReference type="AlphaFoldDB" id="A0ABD1LZ42"/>
<protein>
    <submittedName>
        <fullName evidence="3">Uncharacterized protein</fullName>
    </submittedName>
</protein>